<reference evidence="2 3" key="1">
    <citation type="submission" date="2014-10" db="EMBL/GenBank/DDBJ databases">
        <title>Draft genome of anammox bacterium scalindua brodae, obtained using differential coverage binning of sequence data from two enrichment reactors.</title>
        <authorList>
            <person name="Speth D.R."/>
            <person name="Russ L."/>
            <person name="Kartal B."/>
            <person name="Op den Camp H.J."/>
            <person name="Dutilh B.E."/>
            <person name="Jetten M.S."/>
        </authorList>
    </citation>
    <scope>NUCLEOTIDE SEQUENCE [LARGE SCALE GENOMIC DNA]</scope>
    <source>
        <strain evidence="2">RU1</strain>
    </source>
</reference>
<comment type="caution">
    <text evidence="2">The sequence shown here is derived from an EMBL/GenBank/DDBJ whole genome shotgun (WGS) entry which is preliminary data.</text>
</comment>
<dbReference type="Proteomes" id="UP000030652">
    <property type="component" value="Unassembled WGS sequence"/>
</dbReference>
<gene>
    <name evidence="2" type="ORF">SCABRO_03580</name>
</gene>
<feature type="transmembrane region" description="Helical" evidence="1">
    <location>
        <begin position="18"/>
        <end position="37"/>
    </location>
</feature>
<name>A0A0B0EDC5_9BACT</name>
<keyword evidence="1" id="KW-1133">Transmembrane helix</keyword>
<evidence type="ECO:0000313" key="3">
    <source>
        <dbReference type="Proteomes" id="UP000030652"/>
    </source>
</evidence>
<organism evidence="2 3">
    <name type="scientific">Candidatus Scalindua brodae</name>
    <dbReference type="NCBI Taxonomy" id="237368"/>
    <lineage>
        <taxon>Bacteria</taxon>
        <taxon>Pseudomonadati</taxon>
        <taxon>Planctomycetota</taxon>
        <taxon>Candidatus Brocadiia</taxon>
        <taxon>Candidatus Brocadiales</taxon>
        <taxon>Candidatus Scalinduaceae</taxon>
        <taxon>Candidatus Scalindua</taxon>
    </lineage>
</organism>
<evidence type="ECO:0000256" key="1">
    <source>
        <dbReference type="SAM" id="Phobius"/>
    </source>
</evidence>
<proteinExistence type="predicted"/>
<accession>A0A0B0EDC5</accession>
<protein>
    <submittedName>
        <fullName evidence="2">Uncharacterized protein</fullName>
    </submittedName>
</protein>
<evidence type="ECO:0000313" key="2">
    <source>
        <dbReference type="EMBL" id="KHE90684.1"/>
    </source>
</evidence>
<sequence length="72" mass="7832">MIGFLKIMIEFLNNNQGLIAAIGVIVSIVIAIIGFCINRNISKIAQNQDIKNNSKGLQGGRDAVDKSINFEN</sequence>
<dbReference type="AlphaFoldDB" id="A0A0B0EDC5"/>
<keyword evidence="1" id="KW-0812">Transmembrane</keyword>
<keyword evidence="1" id="KW-0472">Membrane</keyword>
<dbReference type="EMBL" id="JRYO01000247">
    <property type="protein sequence ID" value="KHE90684.1"/>
    <property type="molecule type" value="Genomic_DNA"/>
</dbReference>